<feature type="active site" description="For OMPdecase activity" evidence="16">
    <location>
        <position position="309"/>
    </location>
</feature>
<dbReference type="FunFam" id="3.20.20.70:FF:000092">
    <property type="entry name" value="Uridine monophosphate synthetase"/>
    <property type="match status" value="1"/>
</dbReference>
<evidence type="ECO:0000256" key="4">
    <source>
        <dbReference type="ARBA" id="ARBA00009769"/>
    </source>
</evidence>
<feature type="active site" description="For OMPdecase activity" evidence="16">
    <location>
        <position position="314"/>
    </location>
</feature>
<reference evidence="19" key="1">
    <citation type="submission" date="2020-02" db="EMBL/GenBank/DDBJ databases">
        <authorList>
            <person name="Scholz U."/>
            <person name="Mascher M."/>
            <person name="Fiebig A."/>
        </authorList>
    </citation>
    <scope>NUCLEOTIDE SEQUENCE</scope>
</reference>
<dbReference type="Gene3D" id="3.20.20.70">
    <property type="entry name" value="Aldolase class I"/>
    <property type="match status" value="1"/>
</dbReference>
<keyword evidence="13" id="KW-0511">Multifunctional enzyme</keyword>
<dbReference type="InterPro" id="IPR000836">
    <property type="entry name" value="PRTase_dom"/>
</dbReference>
<organism evidence="19 20">
    <name type="scientific">Spirodela intermedia</name>
    <name type="common">Intermediate duckweed</name>
    <dbReference type="NCBI Taxonomy" id="51605"/>
    <lineage>
        <taxon>Eukaryota</taxon>
        <taxon>Viridiplantae</taxon>
        <taxon>Streptophyta</taxon>
        <taxon>Embryophyta</taxon>
        <taxon>Tracheophyta</taxon>
        <taxon>Spermatophyta</taxon>
        <taxon>Magnoliopsida</taxon>
        <taxon>Liliopsida</taxon>
        <taxon>Araceae</taxon>
        <taxon>Lemnoideae</taxon>
        <taxon>Spirodela</taxon>
    </lineage>
</organism>
<comment type="pathway">
    <text evidence="1">Pyrimidine metabolism; UMP biosynthesis via de novo pathway; UMP from orotate: step 2/2.</text>
</comment>
<evidence type="ECO:0000256" key="15">
    <source>
        <dbReference type="ARBA" id="ARBA00049157"/>
    </source>
</evidence>
<dbReference type="FunFam" id="3.40.50.2020:FF:000025">
    <property type="entry name" value="Uridine monophosphate synthetase"/>
    <property type="match status" value="1"/>
</dbReference>
<dbReference type="PANTHER" id="PTHR19278:SF9">
    <property type="entry name" value="URIDINE 5'-MONOPHOSPHATE SYNTHASE"/>
    <property type="match status" value="1"/>
</dbReference>
<keyword evidence="11" id="KW-0665">Pyrimidine biosynthesis</keyword>
<dbReference type="EC" id="4.1.1.23" evidence="6"/>
<dbReference type="InterPro" id="IPR014732">
    <property type="entry name" value="OMPdecase"/>
</dbReference>
<dbReference type="InterPro" id="IPR001754">
    <property type="entry name" value="OMPdeCOase_dom"/>
</dbReference>
<dbReference type="InterPro" id="IPR004467">
    <property type="entry name" value="Or_phspho_trans_dom"/>
</dbReference>
<evidence type="ECO:0000256" key="11">
    <source>
        <dbReference type="ARBA" id="ARBA00022975"/>
    </source>
</evidence>
<proteinExistence type="inferred from homology"/>
<protein>
    <recommendedName>
        <fullName evidence="7">Uridine 5'-monophosphate synthase</fullName>
        <ecNumber evidence="5">2.4.2.10</ecNumber>
        <ecNumber evidence="6">4.1.1.23</ecNumber>
    </recommendedName>
</protein>
<dbReference type="GO" id="GO:0004588">
    <property type="term" value="F:orotate phosphoribosyltransferase activity"/>
    <property type="evidence" value="ECO:0007669"/>
    <property type="project" value="UniProtKB-EC"/>
</dbReference>
<comment type="similarity">
    <text evidence="4">In the C-terminal section; belongs to the OMP decarboxylase family.</text>
</comment>
<gene>
    <name evidence="19" type="ORF">SI8410_12016623</name>
</gene>
<dbReference type="Pfam" id="PF00215">
    <property type="entry name" value="OMPdecase"/>
    <property type="match status" value="1"/>
</dbReference>
<dbReference type="SUPFAM" id="SSF53271">
    <property type="entry name" value="PRTase-like"/>
    <property type="match status" value="1"/>
</dbReference>
<feature type="binding site" evidence="17">
    <location>
        <position position="451"/>
    </location>
    <ligand>
        <name>substrate</name>
    </ligand>
</feature>
<dbReference type="NCBIfam" id="TIGR00336">
    <property type="entry name" value="pyrE"/>
    <property type="match status" value="1"/>
</dbReference>
<comment type="similarity">
    <text evidence="3">In the N-terminal section; belongs to the purine/pyrimidine phosphoribosyltransferase family.</text>
</comment>
<evidence type="ECO:0000256" key="7">
    <source>
        <dbReference type="ARBA" id="ARBA00015047"/>
    </source>
</evidence>
<dbReference type="Gene3D" id="3.40.50.2020">
    <property type="match status" value="1"/>
</dbReference>
<dbReference type="InterPro" id="IPR011060">
    <property type="entry name" value="RibuloseP-bd_barrel"/>
</dbReference>
<evidence type="ECO:0000259" key="18">
    <source>
        <dbReference type="SMART" id="SM00934"/>
    </source>
</evidence>
<dbReference type="CDD" id="cd06223">
    <property type="entry name" value="PRTases_typeI"/>
    <property type="match status" value="1"/>
</dbReference>
<keyword evidence="8" id="KW-0328">Glycosyltransferase</keyword>
<evidence type="ECO:0000256" key="3">
    <source>
        <dbReference type="ARBA" id="ARBA00006221"/>
    </source>
</evidence>
<dbReference type="GO" id="GO:0004590">
    <property type="term" value="F:orotidine-5'-phosphate decarboxylase activity"/>
    <property type="evidence" value="ECO:0007669"/>
    <property type="project" value="UniProtKB-EC"/>
</dbReference>
<dbReference type="NCBIfam" id="NF010382">
    <property type="entry name" value="PRK13809.1"/>
    <property type="match status" value="1"/>
</dbReference>
<evidence type="ECO:0000313" key="20">
    <source>
        <dbReference type="Proteomes" id="UP000663760"/>
    </source>
</evidence>
<keyword evidence="9" id="KW-0808">Transferase</keyword>
<dbReference type="SUPFAM" id="SSF51366">
    <property type="entry name" value="Ribulose-phoshate binding barrel"/>
    <property type="match status" value="1"/>
</dbReference>
<dbReference type="InterPro" id="IPR029057">
    <property type="entry name" value="PRTase-like"/>
</dbReference>
<dbReference type="CDD" id="cd04725">
    <property type="entry name" value="OMP_decarboxylase_like"/>
    <property type="match status" value="1"/>
</dbReference>
<comment type="pathway">
    <text evidence="2">Pyrimidine metabolism; UMP biosynthesis via de novo pathway; UMP from orotate: step 1/2.</text>
</comment>
<evidence type="ECO:0000256" key="9">
    <source>
        <dbReference type="ARBA" id="ARBA00022679"/>
    </source>
</evidence>
<comment type="catalytic activity">
    <reaction evidence="15">
        <text>orotidine 5'-phosphate + H(+) = UMP + CO2</text>
        <dbReference type="Rhea" id="RHEA:11596"/>
        <dbReference type="ChEBI" id="CHEBI:15378"/>
        <dbReference type="ChEBI" id="CHEBI:16526"/>
        <dbReference type="ChEBI" id="CHEBI:57538"/>
        <dbReference type="ChEBI" id="CHEBI:57865"/>
        <dbReference type="EC" id="4.1.1.23"/>
    </reaction>
</comment>
<name>A0A7I8L9M0_SPIIN</name>
<dbReference type="OrthoDB" id="10263753at2759"/>
<keyword evidence="12" id="KW-0456">Lyase</keyword>
<dbReference type="SMART" id="SM00934">
    <property type="entry name" value="OMPdecase"/>
    <property type="match status" value="1"/>
</dbReference>
<dbReference type="PROSITE" id="PS00156">
    <property type="entry name" value="OMPDECASE"/>
    <property type="match status" value="1"/>
</dbReference>
<dbReference type="HAMAP" id="MF_01208">
    <property type="entry name" value="PyrE"/>
    <property type="match status" value="1"/>
</dbReference>
<feature type="domain" description="Orotidine 5'-phosphate decarboxylase" evidence="18">
    <location>
        <begin position="250"/>
        <end position="467"/>
    </location>
</feature>
<feature type="binding site" evidence="17">
    <location>
        <position position="369"/>
    </location>
    <ligand>
        <name>substrate</name>
    </ligand>
</feature>
<feature type="binding site" evidence="17">
    <location>
        <position position="452"/>
    </location>
    <ligand>
        <name>substrate</name>
    </ligand>
</feature>
<evidence type="ECO:0000256" key="5">
    <source>
        <dbReference type="ARBA" id="ARBA00011971"/>
    </source>
</evidence>
<evidence type="ECO:0000256" key="16">
    <source>
        <dbReference type="PIRSR" id="PIRSR614732-1"/>
    </source>
</evidence>
<evidence type="ECO:0000256" key="17">
    <source>
        <dbReference type="PIRSR" id="PIRSR614732-2"/>
    </source>
</evidence>
<evidence type="ECO:0000256" key="2">
    <source>
        <dbReference type="ARBA" id="ARBA00004889"/>
    </source>
</evidence>
<dbReference type="InterPro" id="IPR023031">
    <property type="entry name" value="OPRT"/>
</dbReference>
<evidence type="ECO:0000256" key="12">
    <source>
        <dbReference type="ARBA" id="ARBA00023239"/>
    </source>
</evidence>
<sequence length="480" mass="51811">MDSMESLILELYEIEAVKFGSFKLKSGIISPIYIDLRVIVSFPALLRRVADLLFSCLAAASPPPRFDLVCGVPYTALPIATVVSVEHGIPMLMRRKEVKTYGTGKSIEGVFAKGQACLVVEDLVTSGASVLETAAPLRAEGLEVADAVVLIDREQGGRENLANQGIRLHSMLRLSGIVEALVRHGKISEEKQREVISFLDENRMVKVPSPAPAGDKAKTRVRVSYGERAAVVKNPAGRRLLEVMEAKQSNLCLAADVSTAKELLAIADKVGSEICLLKTHVDILPDFTPDFGSQLRTIADRHNFLIFEDRKFADIGNTVTMQYEGGVYRILDWADIVNAHIIPGPGIVEGLSQKGLPSGRGLLLLAEMSSKGNLATGEYTSAAVRIAEEHSDFVIGFISVNPGSWPGSVNPGFIHATPGVQMVVGGDSLGQQYNTPHSVISERGSDIIIVGRGIIKASDPAEAAKEYRLQGWEAYRASLQ</sequence>
<comment type="catalytic activity">
    <reaction evidence="14">
        <text>orotidine 5'-phosphate + diphosphate = orotate + 5-phospho-alpha-D-ribose 1-diphosphate</text>
        <dbReference type="Rhea" id="RHEA:10380"/>
        <dbReference type="ChEBI" id="CHEBI:30839"/>
        <dbReference type="ChEBI" id="CHEBI:33019"/>
        <dbReference type="ChEBI" id="CHEBI:57538"/>
        <dbReference type="ChEBI" id="CHEBI:58017"/>
        <dbReference type="EC" id="2.4.2.10"/>
    </reaction>
</comment>
<feature type="binding site" evidence="17">
    <location>
        <position position="431"/>
    </location>
    <ligand>
        <name>substrate</name>
    </ligand>
</feature>
<dbReference type="AlphaFoldDB" id="A0A7I8L9M0"/>
<feature type="binding site" evidence="17">
    <location>
        <position position="256"/>
    </location>
    <ligand>
        <name>substrate</name>
    </ligand>
</feature>
<keyword evidence="20" id="KW-1185">Reference proteome</keyword>
<evidence type="ECO:0000256" key="6">
    <source>
        <dbReference type="ARBA" id="ARBA00012321"/>
    </source>
</evidence>
<dbReference type="PANTHER" id="PTHR19278">
    <property type="entry name" value="OROTATE PHOSPHORIBOSYLTRANSFERASE"/>
    <property type="match status" value="1"/>
</dbReference>
<evidence type="ECO:0000256" key="8">
    <source>
        <dbReference type="ARBA" id="ARBA00022676"/>
    </source>
</evidence>
<evidence type="ECO:0000256" key="10">
    <source>
        <dbReference type="ARBA" id="ARBA00022793"/>
    </source>
</evidence>
<evidence type="ECO:0000256" key="14">
    <source>
        <dbReference type="ARBA" id="ARBA00049126"/>
    </source>
</evidence>
<evidence type="ECO:0000256" key="13">
    <source>
        <dbReference type="ARBA" id="ARBA00023268"/>
    </source>
</evidence>
<dbReference type="EMBL" id="LR746275">
    <property type="protein sequence ID" value="CAA7405945.1"/>
    <property type="molecule type" value="Genomic_DNA"/>
</dbReference>
<dbReference type="GO" id="GO:0006207">
    <property type="term" value="P:'de novo' pyrimidine nucleobase biosynthetic process"/>
    <property type="evidence" value="ECO:0007669"/>
    <property type="project" value="InterPro"/>
</dbReference>
<evidence type="ECO:0000256" key="1">
    <source>
        <dbReference type="ARBA" id="ARBA00004861"/>
    </source>
</evidence>
<evidence type="ECO:0000313" key="19">
    <source>
        <dbReference type="EMBL" id="CAA7405945.1"/>
    </source>
</evidence>
<dbReference type="Proteomes" id="UP000663760">
    <property type="component" value="Chromosome 12"/>
</dbReference>
<feature type="active site" description="For OMPdecase activity" evidence="16">
    <location>
        <position position="311"/>
    </location>
</feature>
<accession>A0A7I8L9M0</accession>
<keyword evidence="10" id="KW-0210">Decarboxylase</keyword>
<dbReference type="EC" id="2.4.2.10" evidence="5"/>
<dbReference type="InterPro" id="IPR013785">
    <property type="entry name" value="Aldolase_TIM"/>
</dbReference>
<feature type="binding site" evidence="17">
    <location>
        <position position="278"/>
    </location>
    <ligand>
        <name>substrate</name>
    </ligand>
</feature>
<dbReference type="UniPathway" id="UPA00070">
    <property type="reaction ID" value="UER00119"/>
</dbReference>
<dbReference type="NCBIfam" id="TIGR01740">
    <property type="entry name" value="pyrF"/>
    <property type="match status" value="1"/>
</dbReference>
<dbReference type="Pfam" id="PF00156">
    <property type="entry name" value="Pribosyltran"/>
    <property type="match status" value="1"/>
</dbReference>
<dbReference type="GO" id="GO:0044205">
    <property type="term" value="P:'de novo' UMP biosynthetic process"/>
    <property type="evidence" value="ECO:0007669"/>
    <property type="project" value="UniProtKB-UniPathway"/>
</dbReference>
<dbReference type="InterPro" id="IPR018089">
    <property type="entry name" value="OMPdecase_AS"/>
</dbReference>